<name>A0A9E8NCK1_9BACT</name>
<gene>
    <name evidence="1" type="ORF">ON006_29135</name>
</gene>
<evidence type="ECO:0000313" key="2">
    <source>
        <dbReference type="Proteomes" id="UP001164653"/>
    </source>
</evidence>
<dbReference type="AlphaFoldDB" id="A0A9E8NCK1"/>
<reference evidence="1" key="1">
    <citation type="submission" date="2022-11" db="EMBL/GenBank/DDBJ databases">
        <title>Dyadobacter pollutisoli sp. nov., isolated from plastic dumped soil.</title>
        <authorList>
            <person name="Kim J.M."/>
            <person name="Kim K.R."/>
            <person name="Lee J.K."/>
            <person name="Hao L."/>
            <person name="Jeon C.O."/>
        </authorList>
    </citation>
    <scope>NUCLEOTIDE SEQUENCE</scope>
    <source>
        <strain evidence="1">U1</strain>
    </source>
</reference>
<dbReference type="RefSeq" id="WP_244821697.1">
    <property type="nucleotide sequence ID" value="NZ_CP112998.1"/>
</dbReference>
<accession>A0A9E8NCK1</accession>
<dbReference type="EMBL" id="CP112998">
    <property type="protein sequence ID" value="WAC11784.1"/>
    <property type="molecule type" value="Genomic_DNA"/>
</dbReference>
<evidence type="ECO:0000313" key="1">
    <source>
        <dbReference type="EMBL" id="WAC11784.1"/>
    </source>
</evidence>
<sequence>MKNLISPLFLYGLCLCFLNFTFSDDYSEFGITEKNVQERLWSSLQNTTVSSPYFSSSVKTACRAIAPENQATAVKKAGSLVKLYFGSEDFQKRYSDWLAKNYQQTDTKLSEKRQAEIRAYRIKDAQGLTVQNIEPMVDIQIQSGETYAGMESMLSSLPADQRAEFKKTIEDGKRNAAFFKKVKPLLKSDFEAFKKQYAEHLAQEEIAQKERELAKNNKNNAAEYEKWKDPKKVLSARLSEFLEKSKGVDFAAQTKVVADRKKFVNAAYEGKNDVWKLCYRMGAAPTHAARAFAQQWLTELK</sequence>
<keyword evidence="2" id="KW-1185">Reference proteome</keyword>
<dbReference type="Proteomes" id="UP001164653">
    <property type="component" value="Chromosome"/>
</dbReference>
<protein>
    <submittedName>
        <fullName evidence="1">Uncharacterized protein</fullName>
    </submittedName>
</protein>
<organism evidence="1 2">
    <name type="scientific">Dyadobacter pollutisoli</name>
    <dbReference type="NCBI Taxonomy" id="2910158"/>
    <lineage>
        <taxon>Bacteria</taxon>
        <taxon>Pseudomonadati</taxon>
        <taxon>Bacteroidota</taxon>
        <taxon>Cytophagia</taxon>
        <taxon>Cytophagales</taxon>
        <taxon>Spirosomataceae</taxon>
        <taxon>Dyadobacter</taxon>
    </lineage>
</organism>
<dbReference type="KEGG" id="dpf:ON006_29135"/>
<proteinExistence type="predicted"/>